<evidence type="ECO:0000313" key="3">
    <source>
        <dbReference type="Proteomes" id="UP000281553"/>
    </source>
</evidence>
<dbReference type="PANTHER" id="PTHR12654:SF0">
    <property type="entry name" value="NON-LYSOSOMAL GLUCOSYLCERAMIDASE"/>
    <property type="match status" value="1"/>
</dbReference>
<sequence length="134" mass="14350">MSSIITTATKHSLVVTCVASVLSSNLPDWYKSALFNELYYLSDGGTVWLDPLPASEAEPPSAANPANPPLPLPPIDLVQSRNPKVILDPVGLSGRRAAAREVCESSEEERGKVKTFHARAALGKEMGLFGYLEG</sequence>
<evidence type="ECO:0000256" key="1">
    <source>
        <dbReference type="SAM" id="MobiDB-lite"/>
    </source>
</evidence>
<dbReference type="GO" id="GO:0008422">
    <property type="term" value="F:beta-glucosidase activity"/>
    <property type="evidence" value="ECO:0007669"/>
    <property type="project" value="TreeGrafter"/>
</dbReference>
<feature type="region of interest" description="Disordered" evidence="1">
    <location>
        <begin position="51"/>
        <end position="76"/>
    </location>
</feature>
<dbReference type="PANTHER" id="PTHR12654">
    <property type="entry name" value="BILE ACID BETA-GLUCOSIDASE-RELATED"/>
    <property type="match status" value="1"/>
</dbReference>
<evidence type="ECO:0000313" key="2">
    <source>
        <dbReference type="EMBL" id="VDK38749.1"/>
    </source>
</evidence>
<dbReference type="SMR" id="A0A3P6PS06"/>
<keyword evidence="3" id="KW-1185">Reference proteome</keyword>
<dbReference type="EMBL" id="UYRU01005403">
    <property type="protein sequence ID" value="VDK38749.1"/>
    <property type="molecule type" value="Genomic_DNA"/>
</dbReference>
<protein>
    <submittedName>
        <fullName evidence="2">Uncharacterized protein</fullName>
    </submittedName>
</protein>
<dbReference type="OrthoDB" id="6283309at2759"/>
<gene>
    <name evidence="2" type="ORF">DILT_LOCUS980</name>
</gene>
<dbReference type="InterPro" id="IPR052566">
    <property type="entry name" value="Non-lysos_glucosylceramidase"/>
</dbReference>
<reference evidence="2 3" key="1">
    <citation type="submission" date="2018-11" db="EMBL/GenBank/DDBJ databases">
        <authorList>
            <consortium name="Pathogen Informatics"/>
        </authorList>
    </citation>
    <scope>NUCLEOTIDE SEQUENCE [LARGE SCALE GENOMIC DNA]</scope>
</reference>
<name>A0A3P6PS06_DIBLA</name>
<dbReference type="Proteomes" id="UP000281553">
    <property type="component" value="Unassembled WGS sequence"/>
</dbReference>
<accession>A0A3P6PS06</accession>
<organism evidence="2 3">
    <name type="scientific">Dibothriocephalus latus</name>
    <name type="common">Fish tapeworm</name>
    <name type="synonym">Diphyllobothrium latum</name>
    <dbReference type="NCBI Taxonomy" id="60516"/>
    <lineage>
        <taxon>Eukaryota</taxon>
        <taxon>Metazoa</taxon>
        <taxon>Spiralia</taxon>
        <taxon>Lophotrochozoa</taxon>
        <taxon>Platyhelminthes</taxon>
        <taxon>Cestoda</taxon>
        <taxon>Eucestoda</taxon>
        <taxon>Diphyllobothriidea</taxon>
        <taxon>Diphyllobothriidae</taxon>
        <taxon>Dibothriocephalus</taxon>
    </lineage>
</organism>
<dbReference type="AlphaFoldDB" id="A0A3P6PS06"/>
<proteinExistence type="predicted"/>
<feature type="compositionally biased region" description="Low complexity" evidence="1">
    <location>
        <begin position="51"/>
        <end position="65"/>
    </location>
</feature>